<reference evidence="1 2" key="1">
    <citation type="submission" date="2021-06" db="EMBL/GenBank/DDBJ databases">
        <title>Caerostris darwini draft genome.</title>
        <authorList>
            <person name="Kono N."/>
            <person name="Arakawa K."/>
        </authorList>
    </citation>
    <scope>NUCLEOTIDE SEQUENCE [LARGE SCALE GENOMIC DNA]</scope>
</reference>
<proteinExistence type="predicted"/>
<accession>A0AAV4WLI9</accession>
<name>A0AAV4WLI9_9ARAC</name>
<evidence type="ECO:0000313" key="2">
    <source>
        <dbReference type="Proteomes" id="UP001054837"/>
    </source>
</evidence>
<dbReference type="AlphaFoldDB" id="A0AAV4WLI9"/>
<gene>
    <name evidence="1" type="ORF">CDAR_171181</name>
</gene>
<evidence type="ECO:0000313" key="1">
    <source>
        <dbReference type="EMBL" id="GIY83677.1"/>
    </source>
</evidence>
<sequence length="169" mass="18377">MTLQGLAAQQVFGKGMGSRRDRNVQTPRMSCPKIFSGILHVTELMNVIMPSGTVKSVGSRWNGWSTRSPGGLSQKQQFSAALEGGRFIIALIISHSSDLLPAHPTGWDCSRHPSRGYWFTCHSCGGGAIPQICTCGMGMMNGFQFPWLNTSGVVIVQPTIAVRHSMRLE</sequence>
<organism evidence="1 2">
    <name type="scientific">Caerostris darwini</name>
    <dbReference type="NCBI Taxonomy" id="1538125"/>
    <lineage>
        <taxon>Eukaryota</taxon>
        <taxon>Metazoa</taxon>
        <taxon>Ecdysozoa</taxon>
        <taxon>Arthropoda</taxon>
        <taxon>Chelicerata</taxon>
        <taxon>Arachnida</taxon>
        <taxon>Araneae</taxon>
        <taxon>Araneomorphae</taxon>
        <taxon>Entelegynae</taxon>
        <taxon>Araneoidea</taxon>
        <taxon>Araneidae</taxon>
        <taxon>Caerostris</taxon>
    </lineage>
</organism>
<protein>
    <submittedName>
        <fullName evidence="1">Uncharacterized protein</fullName>
    </submittedName>
</protein>
<dbReference type="Proteomes" id="UP001054837">
    <property type="component" value="Unassembled WGS sequence"/>
</dbReference>
<dbReference type="EMBL" id="BPLQ01014850">
    <property type="protein sequence ID" value="GIY83677.1"/>
    <property type="molecule type" value="Genomic_DNA"/>
</dbReference>
<keyword evidence="2" id="KW-1185">Reference proteome</keyword>
<comment type="caution">
    <text evidence="1">The sequence shown here is derived from an EMBL/GenBank/DDBJ whole genome shotgun (WGS) entry which is preliminary data.</text>
</comment>